<accession>A0A953SGL8</accession>
<keyword evidence="2" id="KW-0812">Transmembrane</keyword>
<dbReference type="Proteomes" id="UP000705867">
    <property type="component" value="Unassembled WGS sequence"/>
</dbReference>
<organism evidence="3 4">
    <name type="scientific">Candidatus Nitrobium versatile</name>
    <dbReference type="NCBI Taxonomy" id="2884831"/>
    <lineage>
        <taxon>Bacteria</taxon>
        <taxon>Pseudomonadati</taxon>
        <taxon>Nitrospirota</taxon>
        <taxon>Nitrospiria</taxon>
        <taxon>Nitrospirales</taxon>
        <taxon>Nitrospiraceae</taxon>
        <taxon>Candidatus Nitrobium</taxon>
    </lineage>
</organism>
<reference evidence="3" key="1">
    <citation type="journal article" date="2021" name="bioRxiv">
        <title>Unraveling nitrogen, sulfur and carbon metabolic pathways and microbial community transcriptional responses to substrate deprivation and toxicity stresses in a bioreactor mimicking anoxic brackish coastal sediment conditions.</title>
        <authorList>
            <person name="Martins P.D."/>
            <person name="Echeveste M.J."/>
            <person name="Arshad A."/>
            <person name="Kurth J."/>
            <person name="Ouboter H."/>
            <person name="Jetten M.S.M."/>
            <person name="Welte C.U."/>
        </authorList>
    </citation>
    <scope>NUCLEOTIDE SEQUENCE</scope>
    <source>
        <strain evidence="3">MAG_39</strain>
    </source>
</reference>
<dbReference type="AlphaFoldDB" id="A0A953SGL8"/>
<evidence type="ECO:0000313" key="3">
    <source>
        <dbReference type="EMBL" id="MBZ0158141.1"/>
    </source>
</evidence>
<gene>
    <name evidence="3" type="ORF">K8I29_18235</name>
</gene>
<feature type="compositionally biased region" description="Basic and acidic residues" evidence="1">
    <location>
        <begin position="117"/>
        <end position="131"/>
    </location>
</feature>
<proteinExistence type="predicted"/>
<protein>
    <submittedName>
        <fullName evidence="3">Uncharacterized protein</fullName>
    </submittedName>
</protein>
<feature type="region of interest" description="Disordered" evidence="1">
    <location>
        <begin position="110"/>
        <end position="131"/>
    </location>
</feature>
<sequence length="131" mass="14181">MAEFKHIGGDKVKPGNYWNFSTGERITLSNGGVLPGDTAATYYRAHPLFILLAGPLLGLVYAGFLPFIGIAVMIRMIGKMVVTKALGKVVQEGAKAAHFGWRPSEAYLAGKKHKKTEGKAMQENEDTAESK</sequence>
<dbReference type="EMBL" id="JAIOIV010000136">
    <property type="protein sequence ID" value="MBZ0158141.1"/>
    <property type="molecule type" value="Genomic_DNA"/>
</dbReference>
<evidence type="ECO:0000313" key="4">
    <source>
        <dbReference type="Proteomes" id="UP000705867"/>
    </source>
</evidence>
<reference evidence="3" key="2">
    <citation type="submission" date="2021-08" db="EMBL/GenBank/DDBJ databases">
        <authorList>
            <person name="Dalcin Martins P."/>
        </authorList>
    </citation>
    <scope>NUCLEOTIDE SEQUENCE</scope>
    <source>
        <strain evidence="3">MAG_39</strain>
    </source>
</reference>
<keyword evidence="2" id="KW-1133">Transmembrane helix</keyword>
<evidence type="ECO:0000256" key="2">
    <source>
        <dbReference type="SAM" id="Phobius"/>
    </source>
</evidence>
<feature type="transmembrane region" description="Helical" evidence="2">
    <location>
        <begin position="48"/>
        <end position="74"/>
    </location>
</feature>
<keyword evidence="2" id="KW-0472">Membrane</keyword>
<comment type="caution">
    <text evidence="3">The sequence shown here is derived from an EMBL/GenBank/DDBJ whole genome shotgun (WGS) entry which is preliminary data.</text>
</comment>
<name>A0A953SGL8_9BACT</name>
<evidence type="ECO:0000256" key="1">
    <source>
        <dbReference type="SAM" id="MobiDB-lite"/>
    </source>
</evidence>